<dbReference type="AlphaFoldDB" id="A0AA40F3Z8"/>
<comment type="caution">
    <text evidence="2">The sequence shown here is derived from an EMBL/GenBank/DDBJ whole genome shotgun (WGS) entry which is preliminary data.</text>
</comment>
<name>A0AA40F3Z8_9PEZI</name>
<organism evidence="2 3">
    <name type="scientific">Schizothecium vesticola</name>
    <dbReference type="NCBI Taxonomy" id="314040"/>
    <lineage>
        <taxon>Eukaryota</taxon>
        <taxon>Fungi</taxon>
        <taxon>Dikarya</taxon>
        <taxon>Ascomycota</taxon>
        <taxon>Pezizomycotina</taxon>
        <taxon>Sordariomycetes</taxon>
        <taxon>Sordariomycetidae</taxon>
        <taxon>Sordariales</taxon>
        <taxon>Schizotheciaceae</taxon>
        <taxon>Schizothecium</taxon>
    </lineage>
</organism>
<accession>A0AA40F3Z8</accession>
<protein>
    <submittedName>
        <fullName evidence="2">Uncharacterized protein</fullName>
    </submittedName>
</protein>
<dbReference type="Proteomes" id="UP001172155">
    <property type="component" value="Unassembled WGS sequence"/>
</dbReference>
<feature type="region of interest" description="Disordered" evidence="1">
    <location>
        <begin position="169"/>
        <end position="203"/>
    </location>
</feature>
<dbReference type="EMBL" id="JAUKUD010000002">
    <property type="protein sequence ID" value="KAK0750758.1"/>
    <property type="molecule type" value="Genomic_DNA"/>
</dbReference>
<keyword evidence="3" id="KW-1185">Reference proteome</keyword>
<gene>
    <name evidence="2" type="ORF">B0T18DRAFT_56284</name>
</gene>
<proteinExistence type="predicted"/>
<feature type="non-terminal residue" evidence="2">
    <location>
        <position position="1"/>
    </location>
</feature>
<evidence type="ECO:0000313" key="3">
    <source>
        <dbReference type="Proteomes" id="UP001172155"/>
    </source>
</evidence>
<evidence type="ECO:0000313" key="2">
    <source>
        <dbReference type="EMBL" id="KAK0750758.1"/>
    </source>
</evidence>
<evidence type="ECO:0000256" key="1">
    <source>
        <dbReference type="SAM" id="MobiDB-lite"/>
    </source>
</evidence>
<sequence>YLCLAKRSCQAVLFLVDCAGAEEPVTQPGQVSLMSLWPFFSFSARAACEPAHNDRVASSALRYPYLPQLDRSRPFHLLFSPPFSLHRTFLVLPRQVYLIFGRCRCEEVGRRSCRGCHQTFEGPSEARKNSAIVATRKGYSKCRLSRAVPATSVVTSVTTLRHALRPTGSATIASSQTTSRASALSRARPRRSSATTARDSATSKLIAPPSASVVPVRRAAATTANSLATTFVPALPRSTRVRFEAPRRFPEAGSSLVSAAAATLSGSALRRATSAEARITLLVTARRRP</sequence>
<reference evidence="2" key="1">
    <citation type="submission" date="2023-06" db="EMBL/GenBank/DDBJ databases">
        <title>Genome-scale phylogeny and comparative genomics of the fungal order Sordariales.</title>
        <authorList>
            <consortium name="Lawrence Berkeley National Laboratory"/>
            <person name="Hensen N."/>
            <person name="Bonometti L."/>
            <person name="Westerberg I."/>
            <person name="Brannstrom I.O."/>
            <person name="Guillou S."/>
            <person name="Cros-Aarteil S."/>
            <person name="Calhoun S."/>
            <person name="Haridas S."/>
            <person name="Kuo A."/>
            <person name="Mondo S."/>
            <person name="Pangilinan J."/>
            <person name="Riley R."/>
            <person name="LaButti K."/>
            <person name="Andreopoulos B."/>
            <person name="Lipzen A."/>
            <person name="Chen C."/>
            <person name="Yanf M."/>
            <person name="Daum C."/>
            <person name="Ng V."/>
            <person name="Clum A."/>
            <person name="Steindorff A."/>
            <person name="Ohm R."/>
            <person name="Martin F."/>
            <person name="Silar P."/>
            <person name="Natvig D."/>
            <person name="Lalanne C."/>
            <person name="Gautier V."/>
            <person name="Ament-velasquez S.L."/>
            <person name="Kruys A."/>
            <person name="Hutchinson M.I."/>
            <person name="Powell A.J."/>
            <person name="Barry K."/>
            <person name="Miller A.N."/>
            <person name="Grigoriev I.V."/>
            <person name="Debuchy R."/>
            <person name="Gladieux P."/>
            <person name="Thoren M.H."/>
            <person name="Johannesson H."/>
        </authorList>
    </citation>
    <scope>NUCLEOTIDE SEQUENCE</scope>
    <source>
        <strain evidence="2">SMH3187-1</strain>
    </source>
</reference>